<proteinExistence type="predicted"/>
<accession>A0A376BW92</accession>
<dbReference type="EMBL" id="UFSO01000003">
    <property type="protein sequence ID" value="SSY81063.1"/>
    <property type="molecule type" value="Genomic_DNA"/>
</dbReference>
<sequence>MNDFSDFYQQMAATHYARWRKCAETNDYDGYWYERYEFETYRKAAGLPENWKPDDETE</sequence>
<reference evidence="1 2" key="1">
    <citation type="submission" date="2018-06" db="EMBL/GenBank/DDBJ databases">
        <authorList>
            <consortium name="Pathogen Informatics"/>
            <person name="Doyle S."/>
        </authorList>
    </citation>
    <scope>NUCLEOTIDE SEQUENCE [LARGE SCALE GENOMIC DNA]</scope>
    <source>
        <strain evidence="1 2">NCTC10283</strain>
    </source>
</reference>
<keyword evidence="2" id="KW-1185">Reference proteome</keyword>
<evidence type="ECO:0000313" key="2">
    <source>
        <dbReference type="Proteomes" id="UP000254209"/>
    </source>
</evidence>
<dbReference type="STRING" id="1120980.GCA_000745955_02372"/>
<dbReference type="RefSeq" id="WP_156961072.1">
    <property type="nucleotide sequence ID" value="NZ_CP091519.2"/>
</dbReference>
<protein>
    <submittedName>
        <fullName evidence="1">Uncharacterized protein</fullName>
    </submittedName>
</protein>
<organism evidence="1 2">
    <name type="scientific">Alysiella crassa</name>
    <dbReference type="NCBI Taxonomy" id="153491"/>
    <lineage>
        <taxon>Bacteria</taxon>
        <taxon>Pseudomonadati</taxon>
        <taxon>Pseudomonadota</taxon>
        <taxon>Betaproteobacteria</taxon>
        <taxon>Neisseriales</taxon>
        <taxon>Neisseriaceae</taxon>
        <taxon>Alysiella</taxon>
    </lineage>
</organism>
<dbReference type="Proteomes" id="UP000254209">
    <property type="component" value="Unassembled WGS sequence"/>
</dbReference>
<name>A0A376BW92_9NEIS</name>
<evidence type="ECO:0000313" key="1">
    <source>
        <dbReference type="EMBL" id="SSY81063.1"/>
    </source>
</evidence>
<dbReference type="AlphaFoldDB" id="A0A376BW92"/>
<gene>
    <name evidence="1" type="ORF">NCTC10283_02628</name>
</gene>